<dbReference type="Proteomes" id="UP001576784">
    <property type="component" value="Unassembled WGS sequence"/>
</dbReference>
<keyword evidence="2" id="KW-1185">Reference proteome</keyword>
<proteinExistence type="predicted"/>
<gene>
    <name evidence="1" type="ORF">ACE1CI_00215</name>
</gene>
<dbReference type="Pfam" id="PF08869">
    <property type="entry name" value="XisI"/>
    <property type="match status" value="1"/>
</dbReference>
<reference evidence="1 2" key="1">
    <citation type="submission" date="2024-09" db="EMBL/GenBank/DDBJ databases">
        <title>Floridaenema gen nov. (Aerosakkonemataceae, Aerosakkonematales ord. nov., Cyanobacteria) from benthic tropical and subtropical fresh waters, with the description of four new species.</title>
        <authorList>
            <person name="Moretto J.A."/>
            <person name="Berthold D.E."/>
            <person name="Lefler F.W."/>
            <person name="Huang I.-S."/>
            <person name="Laughinghouse H. IV."/>
        </authorList>
    </citation>
    <scope>NUCLEOTIDE SEQUENCE [LARGE SCALE GENOMIC DNA]</scope>
    <source>
        <strain evidence="1 2">BLCC-F50</strain>
    </source>
</reference>
<dbReference type="InterPro" id="IPR035943">
    <property type="entry name" value="XisI-like_sf"/>
</dbReference>
<accession>A0ABV4XJS3</accession>
<dbReference type="InterPro" id="IPR014968">
    <property type="entry name" value="XisI"/>
</dbReference>
<dbReference type="CDD" id="cd16382">
    <property type="entry name" value="XisI-like"/>
    <property type="match status" value="1"/>
</dbReference>
<dbReference type="SUPFAM" id="SSF143847">
    <property type="entry name" value="XisI-like"/>
    <property type="match status" value="1"/>
</dbReference>
<dbReference type="Gene3D" id="3.30.310.110">
    <property type="entry name" value="XisI-like"/>
    <property type="match status" value="1"/>
</dbReference>
<dbReference type="RefSeq" id="WP_413261026.1">
    <property type="nucleotide sequence ID" value="NZ_JBHFNR010000003.1"/>
</dbReference>
<name>A0ABV4XJS3_9CYAN</name>
<comment type="caution">
    <text evidence="1">The sequence shown here is derived from an EMBL/GenBank/DDBJ whole genome shotgun (WGS) entry which is preliminary data.</text>
</comment>
<evidence type="ECO:0000313" key="1">
    <source>
        <dbReference type="EMBL" id="MFB2891347.1"/>
    </source>
</evidence>
<sequence length="113" mass="12860">MDRVEEYRNVIEQILEAHHRIPYSHGEIESKLIVDRDRNNFLLMVAGWDGKRRVHGCVVHVEIINDKIWIQRDGIEDGITNELVAAGIPKDKIVLAFHAPSVRQYTGYAVGGS</sequence>
<evidence type="ECO:0000313" key="2">
    <source>
        <dbReference type="Proteomes" id="UP001576784"/>
    </source>
</evidence>
<dbReference type="EMBL" id="JBHFNR010000003">
    <property type="protein sequence ID" value="MFB2891347.1"/>
    <property type="molecule type" value="Genomic_DNA"/>
</dbReference>
<protein>
    <submittedName>
        <fullName evidence="1">XisI protein</fullName>
    </submittedName>
</protein>
<organism evidence="1 2">
    <name type="scientific">Floridaenema flaviceps BLCC-F50</name>
    <dbReference type="NCBI Taxonomy" id="3153642"/>
    <lineage>
        <taxon>Bacteria</taxon>
        <taxon>Bacillati</taxon>
        <taxon>Cyanobacteriota</taxon>
        <taxon>Cyanophyceae</taxon>
        <taxon>Oscillatoriophycideae</taxon>
        <taxon>Aerosakkonematales</taxon>
        <taxon>Aerosakkonemataceae</taxon>
        <taxon>Floridanema</taxon>
        <taxon>Floridanema flaviceps</taxon>
    </lineage>
</organism>